<evidence type="ECO:0000313" key="1">
    <source>
        <dbReference type="EMBL" id="MSS92122.1"/>
    </source>
</evidence>
<dbReference type="Gene3D" id="2.60.120.260">
    <property type="entry name" value="Galactose-binding domain-like"/>
    <property type="match status" value="1"/>
</dbReference>
<comment type="caution">
    <text evidence="1">The sequence shown here is derived from an EMBL/GenBank/DDBJ whole genome shotgun (WGS) entry which is preliminary data.</text>
</comment>
<reference evidence="1 2" key="1">
    <citation type="submission" date="2019-08" db="EMBL/GenBank/DDBJ databases">
        <title>In-depth cultivation of the pig gut microbiome towards novel bacterial diversity and tailored functional studies.</title>
        <authorList>
            <person name="Wylensek D."/>
            <person name="Hitch T.C.A."/>
            <person name="Clavel T."/>
        </authorList>
    </citation>
    <scope>NUCLEOTIDE SEQUENCE [LARGE SCALE GENOMIC DNA]</scope>
    <source>
        <strain evidence="1 2">WCA-389-WT-23B</strain>
    </source>
</reference>
<dbReference type="RefSeq" id="WP_154468415.1">
    <property type="nucleotide sequence ID" value="NZ_VUMI01000131.1"/>
</dbReference>
<dbReference type="AlphaFoldDB" id="A0A6N7WC01"/>
<keyword evidence="2" id="KW-1185">Reference proteome</keyword>
<dbReference type="EMBL" id="VUMI01000131">
    <property type="protein sequence ID" value="MSS92122.1"/>
    <property type="molecule type" value="Genomic_DNA"/>
</dbReference>
<evidence type="ECO:0000313" key="2">
    <source>
        <dbReference type="Proteomes" id="UP000436047"/>
    </source>
</evidence>
<protein>
    <recommendedName>
        <fullName evidence="3">Bacterial alpha-L-rhamnosidase N-terminal domain-containing protein</fullName>
    </recommendedName>
</protein>
<accession>A0A6N7WC01</accession>
<sequence length="176" mass="20752">MGFLFRQAKPVWESGKTTEMNYSLGFWGIFEWEPEEEQQENERTVPELRITGTSVYRVYLNGNMIFHGPARAAHDYYRVDRIFLPAQYLNRRNALAIEVVSFCVSSFYTLNQPGFLQAEVIWLNNILLSTQESKADGNIFKVKHISERIQKVQRYSYQRVFTEAYRLSEDSNSWIE</sequence>
<dbReference type="Proteomes" id="UP000436047">
    <property type="component" value="Unassembled WGS sequence"/>
</dbReference>
<dbReference type="GeneID" id="86057040"/>
<gene>
    <name evidence="1" type="ORF">FYJ45_29170</name>
</gene>
<organism evidence="1 2">
    <name type="scientific">Eisenbergiella porci</name>
    <dbReference type="NCBI Taxonomy" id="2652274"/>
    <lineage>
        <taxon>Bacteria</taxon>
        <taxon>Bacillati</taxon>
        <taxon>Bacillota</taxon>
        <taxon>Clostridia</taxon>
        <taxon>Lachnospirales</taxon>
        <taxon>Lachnospiraceae</taxon>
        <taxon>Eisenbergiella</taxon>
    </lineage>
</organism>
<proteinExistence type="predicted"/>
<evidence type="ECO:0008006" key="3">
    <source>
        <dbReference type="Google" id="ProtNLM"/>
    </source>
</evidence>
<name>A0A6N7WC01_9FIRM</name>